<accession>A0A5J4FVK6</accession>
<gene>
    <name evidence="1" type="ORF">ULMS_06300</name>
</gene>
<sequence>MSIRLGNSCTNCENLVDGMNCKIHGVQVSDSYTCDSFEMKAALKNDPNCTTCSRYEGPTCANPQKAALGMLCSHWAPQNAIA</sequence>
<keyword evidence="2" id="KW-1185">Reference proteome</keyword>
<dbReference type="EMBL" id="BKCF01000001">
    <property type="protein sequence ID" value="GEQ85122.1"/>
    <property type="molecule type" value="Genomic_DNA"/>
</dbReference>
<proteinExistence type="predicted"/>
<dbReference type="Proteomes" id="UP000326994">
    <property type="component" value="Unassembled WGS sequence"/>
</dbReference>
<evidence type="ECO:0000313" key="1">
    <source>
        <dbReference type="EMBL" id="GEQ85122.1"/>
    </source>
</evidence>
<dbReference type="OrthoDB" id="1367358at2"/>
<organism evidence="1 2">
    <name type="scientific">Patiriisocius marinistellae</name>
    <dbReference type="NCBI Taxonomy" id="2494560"/>
    <lineage>
        <taxon>Bacteria</taxon>
        <taxon>Pseudomonadati</taxon>
        <taxon>Bacteroidota</taxon>
        <taxon>Flavobacteriia</taxon>
        <taxon>Flavobacteriales</taxon>
        <taxon>Flavobacteriaceae</taxon>
        <taxon>Patiriisocius</taxon>
    </lineage>
</organism>
<dbReference type="AlphaFoldDB" id="A0A5J4FVK6"/>
<evidence type="ECO:0000313" key="2">
    <source>
        <dbReference type="Proteomes" id="UP000326994"/>
    </source>
</evidence>
<dbReference type="RefSeq" id="WP_151893054.1">
    <property type="nucleotide sequence ID" value="NZ_BKCF01000001.1"/>
</dbReference>
<protein>
    <submittedName>
        <fullName evidence="1">Uncharacterized protein</fullName>
    </submittedName>
</protein>
<name>A0A5J4FVK6_9FLAO</name>
<reference evidence="1 2" key="1">
    <citation type="submission" date="2019-08" db="EMBL/GenBank/DDBJ databases">
        <title>Ulvibacter marinistellae sp. nov., isolated from a starfish, Patiria pectinifera.</title>
        <authorList>
            <person name="Kawano K."/>
            <person name="Ushijima N."/>
            <person name="Kihara M."/>
            <person name="Itoh H."/>
        </authorList>
    </citation>
    <scope>NUCLEOTIDE SEQUENCE [LARGE SCALE GENOMIC DNA]</scope>
    <source>
        <strain evidence="1 2">KK4</strain>
    </source>
</reference>
<comment type="caution">
    <text evidence="1">The sequence shown here is derived from an EMBL/GenBank/DDBJ whole genome shotgun (WGS) entry which is preliminary data.</text>
</comment>